<feature type="compositionally biased region" description="Basic and acidic residues" evidence="1">
    <location>
        <begin position="57"/>
        <end position="76"/>
    </location>
</feature>
<evidence type="ECO:0000313" key="2">
    <source>
        <dbReference type="EMBL" id="KAK7027690.1"/>
    </source>
</evidence>
<dbReference type="EMBL" id="JAWWNJ010000029">
    <property type="protein sequence ID" value="KAK7027690.1"/>
    <property type="molecule type" value="Genomic_DNA"/>
</dbReference>
<evidence type="ECO:0000313" key="3">
    <source>
        <dbReference type="Proteomes" id="UP001362999"/>
    </source>
</evidence>
<organism evidence="2 3">
    <name type="scientific">Favolaschia claudopus</name>
    <dbReference type="NCBI Taxonomy" id="2862362"/>
    <lineage>
        <taxon>Eukaryota</taxon>
        <taxon>Fungi</taxon>
        <taxon>Dikarya</taxon>
        <taxon>Basidiomycota</taxon>
        <taxon>Agaricomycotina</taxon>
        <taxon>Agaricomycetes</taxon>
        <taxon>Agaricomycetidae</taxon>
        <taxon>Agaricales</taxon>
        <taxon>Marasmiineae</taxon>
        <taxon>Mycenaceae</taxon>
        <taxon>Favolaschia</taxon>
    </lineage>
</organism>
<proteinExistence type="predicted"/>
<name>A0AAW0BMW2_9AGAR</name>
<accession>A0AAW0BMW2</accession>
<evidence type="ECO:0000256" key="1">
    <source>
        <dbReference type="SAM" id="MobiDB-lite"/>
    </source>
</evidence>
<feature type="region of interest" description="Disordered" evidence="1">
    <location>
        <begin position="47"/>
        <end position="78"/>
    </location>
</feature>
<keyword evidence="3" id="KW-1185">Reference proteome</keyword>
<comment type="caution">
    <text evidence="2">The sequence shown here is derived from an EMBL/GenBank/DDBJ whole genome shotgun (WGS) entry which is preliminary data.</text>
</comment>
<dbReference type="AlphaFoldDB" id="A0AAW0BMW2"/>
<gene>
    <name evidence="2" type="ORF">R3P38DRAFT_3190754</name>
</gene>
<protein>
    <submittedName>
        <fullName evidence="2">Uncharacterized protein</fullName>
    </submittedName>
</protein>
<reference evidence="2 3" key="1">
    <citation type="journal article" date="2024" name="J Genomics">
        <title>Draft genome sequencing and assembly of Favolaschia claudopus CIRM-BRFM 2984 isolated from oak limbs.</title>
        <authorList>
            <person name="Navarro D."/>
            <person name="Drula E."/>
            <person name="Chaduli D."/>
            <person name="Cazenave R."/>
            <person name="Ahrendt S."/>
            <person name="Wang J."/>
            <person name="Lipzen A."/>
            <person name="Daum C."/>
            <person name="Barry K."/>
            <person name="Grigoriev I.V."/>
            <person name="Favel A."/>
            <person name="Rosso M.N."/>
            <person name="Martin F."/>
        </authorList>
    </citation>
    <scope>NUCLEOTIDE SEQUENCE [LARGE SCALE GENOMIC DNA]</scope>
    <source>
        <strain evidence="2 3">CIRM-BRFM 2984</strain>
    </source>
</reference>
<sequence length="164" mass="17135">MFAAPVFAAPAASYVLVGIQPTAMMLPAAGAYPVLLAPQPQFTAPAATAASPAPVPAKKDKEASKEAPKEAPKEAVVKTPGAGLPRALNALLRSEAPYRANEVYSHIPEEALAPVEEATVAPECALCEWAISGVPHCARKAYERQEDALYAFNSALTWGGVQIL</sequence>
<dbReference type="Proteomes" id="UP001362999">
    <property type="component" value="Unassembled WGS sequence"/>
</dbReference>